<keyword evidence="4" id="KW-1185">Reference proteome</keyword>
<feature type="region of interest" description="Disordered" evidence="2">
    <location>
        <begin position="196"/>
        <end position="217"/>
    </location>
</feature>
<dbReference type="EMBL" id="JAWDGP010001842">
    <property type="protein sequence ID" value="KAK3787725.1"/>
    <property type="molecule type" value="Genomic_DNA"/>
</dbReference>
<dbReference type="Gene3D" id="1.20.890.10">
    <property type="entry name" value="cAMP-dependent protein kinase regulatory subunit, dimerization-anchoring domain"/>
    <property type="match status" value="1"/>
</dbReference>
<evidence type="ECO:0000256" key="2">
    <source>
        <dbReference type="SAM" id="MobiDB-lite"/>
    </source>
</evidence>
<comment type="caution">
    <text evidence="3">The sequence shown here is derived from an EMBL/GenBank/DDBJ whole genome shotgun (WGS) entry which is preliminary data.</text>
</comment>
<dbReference type="InterPro" id="IPR007858">
    <property type="entry name" value="Dpy-30_motif"/>
</dbReference>
<evidence type="ECO:0000313" key="4">
    <source>
        <dbReference type="Proteomes" id="UP001283361"/>
    </source>
</evidence>
<proteinExistence type="predicted"/>
<protein>
    <recommendedName>
        <fullName evidence="5">DPY30 domain-containing protein 1</fullName>
    </recommendedName>
</protein>
<evidence type="ECO:0000256" key="1">
    <source>
        <dbReference type="SAM" id="Coils"/>
    </source>
</evidence>
<dbReference type="Pfam" id="PF05186">
    <property type="entry name" value="Dpy-30"/>
    <property type="match status" value="1"/>
</dbReference>
<dbReference type="InterPro" id="IPR049630">
    <property type="entry name" value="DYDC-like_DD"/>
</dbReference>
<evidence type="ECO:0008006" key="5">
    <source>
        <dbReference type="Google" id="ProtNLM"/>
    </source>
</evidence>
<dbReference type="Proteomes" id="UP001283361">
    <property type="component" value="Unassembled WGS sequence"/>
</dbReference>
<gene>
    <name evidence="3" type="ORF">RRG08_013213</name>
</gene>
<organism evidence="3 4">
    <name type="scientific">Elysia crispata</name>
    <name type="common">lettuce slug</name>
    <dbReference type="NCBI Taxonomy" id="231223"/>
    <lineage>
        <taxon>Eukaryota</taxon>
        <taxon>Metazoa</taxon>
        <taxon>Spiralia</taxon>
        <taxon>Lophotrochozoa</taxon>
        <taxon>Mollusca</taxon>
        <taxon>Gastropoda</taxon>
        <taxon>Heterobranchia</taxon>
        <taxon>Euthyneura</taxon>
        <taxon>Panpulmonata</taxon>
        <taxon>Sacoglossa</taxon>
        <taxon>Placobranchoidea</taxon>
        <taxon>Plakobranchidae</taxon>
        <taxon>Elysia</taxon>
    </lineage>
</organism>
<evidence type="ECO:0000313" key="3">
    <source>
        <dbReference type="EMBL" id="KAK3787725.1"/>
    </source>
</evidence>
<sequence>MAATTMTSNDPVYDTFIRRSLGTYLPECIKQLAEARPADPIEFISNWLYKAMDSQLYKREKEKYLKDCVKEFELLQQERQERKARMEMLLQAQKENKEELRQARQDEINALMDLAKNAEKLGAELSPKSIRRLNLVRKISKLENDAEKPLEITMPKNKKQEQKKSESKGRWVEVEEEIMTENGTVVTVKTRKWQPAAKRGDGTAEGEIQDEKESHKELKLDHSSVFSGGQMSPLASQGIIGLSSRGVFTFQSEAMGIVEPPDPLNRQLTAA</sequence>
<accession>A0AAE1DZ66</accession>
<feature type="non-terminal residue" evidence="3">
    <location>
        <position position="1"/>
    </location>
</feature>
<dbReference type="CDD" id="cd22966">
    <property type="entry name" value="DD_DYDC-like"/>
    <property type="match status" value="1"/>
</dbReference>
<feature type="coiled-coil region" evidence="1">
    <location>
        <begin position="75"/>
        <end position="117"/>
    </location>
</feature>
<dbReference type="AlphaFoldDB" id="A0AAE1DZ66"/>
<keyword evidence="1" id="KW-0175">Coiled coil</keyword>
<reference evidence="3" key="1">
    <citation type="journal article" date="2023" name="G3 (Bethesda)">
        <title>A reference genome for the long-term kleptoplast-retaining sea slug Elysia crispata morphotype clarki.</title>
        <authorList>
            <person name="Eastman K.E."/>
            <person name="Pendleton A.L."/>
            <person name="Shaikh M.A."/>
            <person name="Suttiyut T."/>
            <person name="Ogas R."/>
            <person name="Tomko P."/>
            <person name="Gavelis G."/>
            <person name="Widhalm J.R."/>
            <person name="Wisecaver J.H."/>
        </authorList>
    </citation>
    <scope>NUCLEOTIDE SEQUENCE</scope>
    <source>
        <strain evidence="3">ECLA1</strain>
    </source>
</reference>
<name>A0AAE1DZ66_9GAST</name>